<sequence length="335" mass="35195">MLPTRPLGTTGPAVSALGLGCMGMSALYGEADRAESLATLHAALEAGVTLLDTGDFYGMGHNELLIGEALRTAPAALRERALTSVKFGALRTVEGGFTGYDGRPAAVKNFAAYSLQRLGTDHIDVYRIARVDPDVPIEETVGAIAELVEAGHVRHIGLSEVGADTLRRAAAVAPIADLQIEYSLVSRGIEEKILPVARELGIGVTAYGVLSRGLISGHFTRDRALAPGDFRGMSPRFQGENLHRNLDLVDRLRAVAETKGVSVAQTAIAWVLAQGDDIVPLVGARTRTRLTEALGALDVPLDAADLAAIEEAVPAGAAAGERYPAAQMAHLDSEH</sequence>
<evidence type="ECO:0000259" key="2">
    <source>
        <dbReference type="Pfam" id="PF00248"/>
    </source>
</evidence>
<keyword evidence="1" id="KW-0560">Oxidoreductase</keyword>
<name>A0ABQ3P7X1_9ACTN</name>
<reference evidence="3" key="1">
    <citation type="submission" date="2024-05" db="EMBL/GenBank/DDBJ databases">
        <title>Whole genome shotgun sequence of Streptomyces hydrogenans NBRC 13475.</title>
        <authorList>
            <person name="Komaki H."/>
            <person name="Tamura T."/>
        </authorList>
    </citation>
    <scope>NUCLEOTIDE SEQUENCE</scope>
    <source>
        <strain evidence="3">NBRC 13475</strain>
    </source>
</reference>
<keyword evidence="4" id="KW-1185">Reference proteome</keyword>
<dbReference type="PROSITE" id="PS51257">
    <property type="entry name" value="PROKAR_LIPOPROTEIN"/>
    <property type="match status" value="1"/>
</dbReference>
<dbReference type="Proteomes" id="UP001052739">
    <property type="component" value="Unassembled WGS sequence"/>
</dbReference>
<dbReference type="RefSeq" id="WP_190224188.1">
    <property type="nucleotide sequence ID" value="NZ_BNBS01000050.1"/>
</dbReference>
<gene>
    <name evidence="3" type="ORF">Shyd_24830</name>
</gene>
<dbReference type="EMBL" id="BNDW01000019">
    <property type="protein sequence ID" value="GHI21112.1"/>
    <property type="molecule type" value="Genomic_DNA"/>
</dbReference>
<dbReference type="PANTHER" id="PTHR43625:SF40">
    <property type="entry name" value="ALDO-KETO REDUCTASE YAKC [NADP(+)]"/>
    <property type="match status" value="1"/>
</dbReference>
<dbReference type="SUPFAM" id="SSF51430">
    <property type="entry name" value="NAD(P)-linked oxidoreductase"/>
    <property type="match status" value="1"/>
</dbReference>
<organism evidence="3 4">
    <name type="scientific">Streptomyces hydrogenans</name>
    <dbReference type="NCBI Taxonomy" id="1873719"/>
    <lineage>
        <taxon>Bacteria</taxon>
        <taxon>Bacillati</taxon>
        <taxon>Actinomycetota</taxon>
        <taxon>Actinomycetes</taxon>
        <taxon>Kitasatosporales</taxon>
        <taxon>Streptomycetaceae</taxon>
        <taxon>Streptomyces</taxon>
    </lineage>
</organism>
<dbReference type="Pfam" id="PF00248">
    <property type="entry name" value="Aldo_ket_red"/>
    <property type="match status" value="1"/>
</dbReference>
<proteinExistence type="predicted"/>
<evidence type="ECO:0000256" key="1">
    <source>
        <dbReference type="ARBA" id="ARBA00023002"/>
    </source>
</evidence>
<feature type="domain" description="NADP-dependent oxidoreductase" evidence="2">
    <location>
        <begin position="17"/>
        <end position="312"/>
    </location>
</feature>
<evidence type="ECO:0000313" key="3">
    <source>
        <dbReference type="EMBL" id="GHI21112.1"/>
    </source>
</evidence>
<dbReference type="InterPro" id="IPR036812">
    <property type="entry name" value="NAD(P)_OxRdtase_dom_sf"/>
</dbReference>
<dbReference type="InterPro" id="IPR023210">
    <property type="entry name" value="NADP_OxRdtase_dom"/>
</dbReference>
<accession>A0ABQ3P7X1</accession>
<dbReference type="PANTHER" id="PTHR43625">
    <property type="entry name" value="AFLATOXIN B1 ALDEHYDE REDUCTASE"/>
    <property type="match status" value="1"/>
</dbReference>
<dbReference type="InterPro" id="IPR050791">
    <property type="entry name" value="Aldo-Keto_reductase"/>
</dbReference>
<comment type="caution">
    <text evidence="3">The sequence shown here is derived from an EMBL/GenBank/DDBJ whole genome shotgun (WGS) entry which is preliminary data.</text>
</comment>
<evidence type="ECO:0000313" key="4">
    <source>
        <dbReference type="Proteomes" id="UP001052739"/>
    </source>
</evidence>
<dbReference type="Gene3D" id="3.20.20.100">
    <property type="entry name" value="NADP-dependent oxidoreductase domain"/>
    <property type="match status" value="1"/>
</dbReference>
<protein>
    <submittedName>
        <fullName evidence="3">Aldo/keto reductase</fullName>
    </submittedName>
</protein>